<dbReference type="Pfam" id="PF01174">
    <property type="entry name" value="SNO"/>
    <property type="match status" value="1"/>
</dbReference>
<dbReference type="FunFam" id="3.40.50.880:FF:000010">
    <property type="entry name" value="uncharacterized protein LOC100176842 isoform X2"/>
    <property type="match status" value="1"/>
</dbReference>
<dbReference type="GO" id="GO:0036381">
    <property type="term" value="F:pyridoxal 5'-phosphate synthase (glutamine hydrolysing) activity"/>
    <property type="evidence" value="ECO:0007669"/>
    <property type="project" value="UniProtKB-UniRule"/>
</dbReference>
<keyword evidence="2 10" id="KW-0378">Hydrolase</keyword>
<dbReference type="InterPro" id="IPR021196">
    <property type="entry name" value="PdxT/SNO_CS"/>
</dbReference>
<dbReference type="OrthoDB" id="9810320at2"/>
<dbReference type="CDD" id="cd01749">
    <property type="entry name" value="GATase1_PB"/>
    <property type="match status" value="1"/>
</dbReference>
<dbReference type="Proteomes" id="UP000000378">
    <property type="component" value="Chromosome"/>
</dbReference>
<dbReference type="RefSeq" id="WP_013174220.1">
    <property type="nucleotide sequence ID" value="NC_014220.1"/>
</dbReference>
<comment type="catalytic activity">
    <reaction evidence="6 10">
        <text>aldehydo-D-ribose 5-phosphate + D-glyceraldehyde 3-phosphate + L-glutamine = pyridoxal 5'-phosphate + L-glutamate + phosphate + 3 H2O + H(+)</text>
        <dbReference type="Rhea" id="RHEA:31507"/>
        <dbReference type="ChEBI" id="CHEBI:15377"/>
        <dbReference type="ChEBI" id="CHEBI:15378"/>
        <dbReference type="ChEBI" id="CHEBI:29985"/>
        <dbReference type="ChEBI" id="CHEBI:43474"/>
        <dbReference type="ChEBI" id="CHEBI:58273"/>
        <dbReference type="ChEBI" id="CHEBI:58359"/>
        <dbReference type="ChEBI" id="CHEBI:59776"/>
        <dbReference type="ChEBI" id="CHEBI:597326"/>
        <dbReference type="EC" id="4.3.3.6"/>
    </reaction>
</comment>
<reference evidence="14" key="1">
    <citation type="journal article" date="2010" name="Stand. Genomic Sci.">
        <title>Complete genome sequence of Syntrophothermus lipocalidus type strain (TGB-C1T).</title>
        <authorList>
            <consortium name="US DOE Joint Genome Institute (JGI-PGF)"/>
            <person name="Djao O."/>
            <person name="Zhang X."/>
            <person name="Lucas S."/>
            <person name="Lapidus A."/>
            <person name="Glavina Del Rio T."/>
            <person name="Nolan M."/>
            <person name="Tice H."/>
            <person name="Cheng J."/>
            <person name="Han C."/>
            <person name="Tapia R."/>
            <person name="Goodwin L."/>
            <person name="Pitluck S."/>
            <person name="Liolios K."/>
            <person name="Ivanova N."/>
            <person name="Mavromatis K."/>
            <person name="Mikhailova N."/>
            <person name="Ovchinnikova G."/>
            <person name="Pati A."/>
            <person name="Brambilla E."/>
            <person name="Chen A."/>
            <person name="Palaniappan K."/>
            <person name="Land M."/>
            <person name="Hauser L."/>
            <person name="Chang Y."/>
            <person name="Jeffries C."/>
            <person name="Rohde M."/>
            <person name="Sikorski J."/>
            <person name="Spring S."/>
            <person name="Goker M."/>
            <person name="Detter J."/>
            <person name="Woyke T."/>
            <person name="Bristow J."/>
            <person name="Eisen J."/>
            <person name="Markowitz V."/>
            <person name="Hugenholtz P."/>
            <person name="Kyrpides N."/>
            <person name="Klenk H."/>
        </authorList>
    </citation>
    <scope>NUCLEOTIDE SEQUENCE [LARGE SCALE GENOMIC DNA]</scope>
    <source>
        <strain evidence="14">DSM 12680 / TGB-C1</strain>
    </source>
</reference>
<feature type="binding site" evidence="10 12">
    <location>
        <position position="109"/>
    </location>
    <ligand>
        <name>L-glutamine</name>
        <dbReference type="ChEBI" id="CHEBI:58359"/>
    </ligand>
</feature>
<dbReference type="InterPro" id="IPR002161">
    <property type="entry name" value="PdxT/SNO"/>
</dbReference>
<evidence type="ECO:0000256" key="9">
    <source>
        <dbReference type="ARBA" id="ARBA00064749"/>
    </source>
</evidence>
<reference evidence="13 14" key="2">
    <citation type="journal article" date="2010" name="Stand. Genomic Sci.">
        <title>Complete genome sequence of Syntrophothermus lipocalidus type strain (TGB-C1).</title>
        <authorList>
            <person name="Djao O.D."/>
            <person name="Zhang X."/>
            <person name="Lucas S."/>
            <person name="Lapidus A."/>
            <person name="Del Rio T.G."/>
            <person name="Nolan M."/>
            <person name="Tice H."/>
            <person name="Cheng J.F."/>
            <person name="Han C."/>
            <person name="Tapia R."/>
            <person name="Goodwin L."/>
            <person name="Pitluck S."/>
            <person name="Liolios K."/>
            <person name="Ivanova N."/>
            <person name="Mavromatis K."/>
            <person name="Mikhailova N."/>
            <person name="Ovchinnikova G."/>
            <person name="Pati A."/>
            <person name="Brambilla E."/>
            <person name="Chen A."/>
            <person name="Palaniappan K."/>
            <person name="Land M."/>
            <person name="Hauser L."/>
            <person name="Chang Y.J."/>
            <person name="Jeffries C.D."/>
            <person name="Rohde M."/>
            <person name="Sikorski J."/>
            <person name="Spring S."/>
            <person name="Goker M."/>
            <person name="Detter J.C."/>
            <person name="Woyke T."/>
            <person name="Bristow J."/>
            <person name="Eisen J.A."/>
            <person name="Markowitz V."/>
            <person name="Hugenholtz P."/>
            <person name="Kyrpides N.C."/>
            <person name="Klenk H.P."/>
        </authorList>
    </citation>
    <scope>NUCLEOTIDE SEQUENCE [LARGE SCALE GENOMIC DNA]</scope>
    <source>
        <strain evidence="14">DSM 12680 / TGB-C1</strain>
    </source>
</reference>
<dbReference type="GO" id="GO:0006543">
    <property type="term" value="P:L-glutamine catabolic process"/>
    <property type="evidence" value="ECO:0007669"/>
    <property type="project" value="UniProtKB-UniRule"/>
</dbReference>
<feature type="active site" description="Charge relay system" evidence="10 11">
    <location>
        <position position="173"/>
    </location>
</feature>
<evidence type="ECO:0000256" key="4">
    <source>
        <dbReference type="ARBA" id="ARBA00022962"/>
    </source>
</evidence>
<dbReference type="AlphaFoldDB" id="D7CIF1"/>
<accession>D7CIF1</accession>
<dbReference type="UniPathway" id="UPA00245"/>
<evidence type="ECO:0000256" key="3">
    <source>
        <dbReference type="ARBA" id="ARBA00022898"/>
    </source>
</evidence>
<dbReference type="PROSITE" id="PS51130">
    <property type="entry name" value="PDXT_SNO_2"/>
    <property type="match status" value="1"/>
</dbReference>
<evidence type="ECO:0000256" key="11">
    <source>
        <dbReference type="PIRSR" id="PIRSR005639-1"/>
    </source>
</evidence>
<dbReference type="PROSITE" id="PS01236">
    <property type="entry name" value="PDXT_SNO_1"/>
    <property type="match status" value="1"/>
</dbReference>
<dbReference type="GO" id="GO:0005829">
    <property type="term" value="C:cytosol"/>
    <property type="evidence" value="ECO:0007669"/>
    <property type="project" value="TreeGrafter"/>
</dbReference>
<evidence type="ECO:0000256" key="2">
    <source>
        <dbReference type="ARBA" id="ARBA00022801"/>
    </source>
</evidence>
<dbReference type="EMBL" id="CP002048">
    <property type="protein sequence ID" value="ADI00816.1"/>
    <property type="molecule type" value="Genomic_DNA"/>
</dbReference>
<evidence type="ECO:0000256" key="1">
    <source>
        <dbReference type="ARBA" id="ARBA00008345"/>
    </source>
</evidence>
<dbReference type="InterPro" id="IPR029062">
    <property type="entry name" value="Class_I_gatase-like"/>
</dbReference>
<dbReference type="SUPFAM" id="SSF52317">
    <property type="entry name" value="Class I glutamine amidotransferase-like"/>
    <property type="match status" value="1"/>
</dbReference>
<proteinExistence type="inferred from homology"/>
<evidence type="ECO:0000256" key="10">
    <source>
        <dbReference type="HAMAP-Rule" id="MF_01615"/>
    </source>
</evidence>
<dbReference type="PANTHER" id="PTHR31559">
    <property type="entry name" value="PYRIDOXAL 5'-PHOSPHATE SYNTHASE SUBUNIT SNO"/>
    <property type="match status" value="1"/>
</dbReference>
<comment type="catalytic activity">
    <reaction evidence="7 10">
        <text>L-glutamine + H2O = L-glutamate + NH4(+)</text>
        <dbReference type="Rhea" id="RHEA:15889"/>
        <dbReference type="ChEBI" id="CHEBI:15377"/>
        <dbReference type="ChEBI" id="CHEBI:28938"/>
        <dbReference type="ChEBI" id="CHEBI:29985"/>
        <dbReference type="ChEBI" id="CHEBI:58359"/>
        <dbReference type="EC" id="3.5.1.2"/>
    </reaction>
</comment>
<dbReference type="GO" id="GO:0004359">
    <property type="term" value="F:glutaminase activity"/>
    <property type="evidence" value="ECO:0007669"/>
    <property type="project" value="UniProtKB-UniRule"/>
</dbReference>
<sequence length="190" mass="21015">MAGKKRIGVLALQGAFAEHQEVLHRLGCEATRVRSQGDIRSVDGLIIPGGESTTIGRLLVDFNLADTIRQAAEEGMPVFGTCAGMIVLAKEIIGSEQFRLGLMDMAVRRNAFGRQVESFEEWLDIKGFERQVKGVFIRAPYVEKVWGGAEVLAELDGKIVMVRQGKLLATAFHPELTDDLVIHEYFVRMA</sequence>
<comment type="subunit">
    <text evidence="9 10">In the presence of PdxS, forms a dodecamer of heterodimers. Only shows activity in the heterodimer.</text>
</comment>
<evidence type="ECO:0000313" key="13">
    <source>
        <dbReference type="EMBL" id="ADI00816.1"/>
    </source>
</evidence>
<dbReference type="PANTHER" id="PTHR31559:SF0">
    <property type="entry name" value="PYRIDOXAL 5'-PHOSPHATE SYNTHASE SUBUNIT SNO1-RELATED"/>
    <property type="match status" value="1"/>
</dbReference>
<evidence type="ECO:0000256" key="12">
    <source>
        <dbReference type="PIRSR" id="PIRSR005639-2"/>
    </source>
</evidence>
<dbReference type="EC" id="4.3.3.6" evidence="10"/>
<feature type="binding site" evidence="10 12">
    <location>
        <begin position="50"/>
        <end position="52"/>
    </location>
    <ligand>
        <name>L-glutamine</name>
        <dbReference type="ChEBI" id="CHEBI:58359"/>
    </ligand>
</feature>
<dbReference type="eggNOG" id="COG0311">
    <property type="taxonomic scope" value="Bacteria"/>
</dbReference>
<evidence type="ECO:0000256" key="8">
    <source>
        <dbReference type="ARBA" id="ARBA00054599"/>
    </source>
</evidence>
<keyword evidence="3 10" id="KW-0663">Pyridoxal phosphate</keyword>
<dbReference type="MEROPS" id="C26.A32"/>
<gene>
    <name evidence="10" type="primary">pdxT</name>
    <name evidence="13" type="ordered locus">Slip_0008</name>
</gene>
<dbReference type="Gene3D" id="3.40.50.880">
    <property type="match status" value="1"/>
</dbReference>
<keyword evidence="4 10" id="KW-0315">Glutamine amidotransferase</keyword>
<dbReference type="GO" id="GO:0008614">
    <property type="term" value="P:pyridoxine metabolic process"/>
    <property type="evidence" value="ECO:0007669"/>
    <property type="project" value="TreeGrafter"/>
</dbReference>
<keyword evidence="5 10" id="KW-0456">Lyase</keyword>
<keyword evidence="14" id="KW-1185">Reference proteome</keyword>
<comment type="function">
    <text evidence="8 10">Catalyzes the hydrolysis of glutamine to glutamate and ammonia as part of the biosynthesis of pyridoxal 5'-phosphate. The resulting ammonia molecule is channeled to the active site of PdxS.</text>
</comment>
<organism evidence="13 14">
    <name type="scientific">Syntrophothermus lipocalidus (strain DSM 12680 / TGB-C1)</name>
    <dbReference type="NCBI Taxonomy" id="643648"/>
    <lineage>
        <taxon>Bacteria</taxon>
        <taxon>Bacillati</taxon>
        <taxon>Bacillota</taxon>
        <taxon>Clostridia</taxon>
        <taxon>Eubacteriales</taxon>
        <taxon>Syntrophomonadaceae</taxon>
        <taxon>Syntrophothermus</taxon>
    </lineage>
</organism>
<evidence type="ECO:0000256" key="5">
    <source>
        <dbReference type="ARBA" id="ARBA00023239"/>
    </source>
</evidence>
<dbReference type="HAMAP" id="MF_01615">
    <property type="entry name" value="PdxT"/>
    <property type="match status" value="1"/>
</dbReference>
<comment type="pathway">
    <text evidence="10">Cofactor biosynthesis; pyridoxal 5'-phosphate biosynthesis.</text>
</comment>
<feature type="binding site" evidence="10 12">
    <location>
        <begin position="137"/>
        <end position="138"/>
    </location>
    <ligand>
        <name>L-glutamine</name>
        <dbReference type="ChEBI" id="CHEBI:58359"/>
    </ligand>
</feature>
<name>D7CIF1_SYNLT</name>
<dbReference type="NCBIfam" id="TIGR03800">
    <property type="entry name" value="PLP_synth_Pdx2"/>
    <property type="match status" value="1"/>
</dbReference>
<evidence type="ECO:0000256" key="6">
    <source>
        <dbReference type="ARBA" id="ARBA00047992"/>
    </source>
</evidence>
<feature type="active site" description="Charge relay system" evidence="10 11">
    <location>
        <position position="175"/>
    </location>
</feature>
<protein>
    <recommendedName>
        <fullName evidence="10">Pyridoxal 5'-phosphate synthase subunit PdxT</fullName>
        <ecNumber evidence="10">4.3.3.6</ecNumber>
    </recommendedName>
    <alternativeName>
        <fullName evidence="10">Pdx2</fullName>
    </alternativeName>
    <alternativeName>
        <fullName evidence="10">Pyridoxal 5'-phosphate synthase glutaminase subunit</fullName>
        <ecNumber evidence="10">3.5.1.2</ecNumber>
    </alternativeName>
</protein>
<dbReference type="PROSITE" id="PS51273">
    <property type="entry name" value="GATASE_TYPE_1"/>
    <property type="match status" value="1"/>
</dbReference>
<comment type="similarity">
    <text evidence="1 10">Belongs to the glutaminase PdxT/SNO family.</text>
</comment>
<dbReference type="GO" id="GO:0042823">
    <property type="term" value="P:pyridoxal phosphate biosynthetic process"/>
    <property type="evidence" value="ECO:0007669"/>
    <property type="project" value="UniProtKB-UniRule"/>
</dbReference>
<evidence type="ECO:0000313" key="14">
    <source>
        <dbReference type="Proteomes" id="UP000000378"/>
    </source>
</evidence>
<dbReference type="PIRSF" id="PIRSF005639">
    <property type="entry name" value="Glut_amidoT_SNO"/>
    <property type="match status" value="1"/>
</dbReference>
<feature type="active site" description="Nucleophile" evidence="10 11">
    <location>
        <position position="82"/>
    </location>
</feature>
<dbReference type="GO" id="GO:1903600">
    <property type="term" value="C:glutaminase complex"/>
    <property type="evidence" value="ECO:0007669"/>
    <property type="project" value="TreeGrafter"/>
</dbReference>
<dbReference type="STRING" id="643648.Slip_0008"/>
<dbReference type="KEGG" id="slp:Slip_0008"/>
<dbReference type="HOGENOM" id="CLU_069674_2_0_9"/>
<dbReference type="EC" id="3.5.1.2" evidence="10"/>
<evidence type="ECO:0000256" key="7">
    <source>
        <dbReference type="ARBA" id="ARBA00049534"/>
    </source>
</evidence>